<evidence type="ECO:0000259" key="5">
    <source>
        <dbReference type="PROSITE" id="PS50977"/>
    </source>
</evidence>
<dbReference type="EMBL" id="FOTF01000025">
    <property type="protein sequence ID" value="SFL52511.1"/>
    <property type="molecule type" value="Genomic_DNA"/>
</dbReference>
<dbReference type="InterPro" id="IPR009057">
    <property type="entry name" value="Homeodomain-like_sf"/>
</dbReference>
<reference evidence="6 7" key="1">
    <citation type="submission" date="2016-10" db="EMBL/GenBank/DDBJ databases">
        <authorList>
            <person name="de Groot N.N."/>
        </authorList>
    </citation>
    <scope>NUCLEOTIDE SEQUENCE [LARGE SCALE GENOMIC DNA]</scope>
    <source>
        <strain evidence="6 7">DSM 16199</strain>
    </source>
</reference>
<dbReference type="PROSITE" id="PS50977">
    <property type="entry name" value="HTH_TETR_2"/>
    <property type="match status" value="1"/>
</dbReference>
<evidence type="ECO:0000256" key="1">
    <source>
        <dbReference type="ARBA" id="ARBA00023015"/>
    </source>
</evidence>
<dbReference type="GO" id="GO:0003677">
    <property type="term" value="F:DNA binding"/>
    <property type="evidence" value="ECO:0007669"/>
    <property type="project" value="UniProtKB-UniRule"/>
</dbReference>
<dbReference type="SUPFAM" id="SSF46689">
    <property type="entry name" value="Homeodomain-like"/>
    <property type="match status" value="1"/>
</dbReference>
<feature type="domain" description="HTH tetR-type" evidence="5">
    <location>
        <begin position="5"/>
        <end position="65"/>
    </location>
</feature>
<accession>A0A1I4IFC4</accession>
<sequence>MTDRNDKAAAILDSARVLMMDRGYNGFSFRDIAAEVGIKSASIHYHFATKADLAEATARAYREAFNAALDGLKAGSTPELLRAYGSLFVATLQERGGLCLGGILAADASTLPDQVRAEVIAFFDAQRAWIAAVIRDGQASMELRQDVDADALAATFVSSLEGSMMVARATQRPGDLETTLNQLIHLISV</sequence>
<name>A0A1I4IFC4_9RHOB</name>
<keyword evidence="1" id="KW-0805">Transcription regulation</keyword>
<dbReference type="InterPro" id="IPR011075">
    <property type="entry name" value="TetR_C"/>
</dbReference>
<dbReference type="PANTHER" id="PTHR47506:SF1">
    <property type="entry name" value="HTH-TYPE TRANSCRIPTIONAL REGULATOR YJDC"/>
    <property type="match status" value="1"/>
</dbReference>
<protein>
    <submittedName>
        <fullName evidence="6">Transcriptional regulator, TetR family</fullName>
    </submittedName>
</protein>
<organism evidence="6 7">
    <name type="scientific">Loktanella salsilacus</name>
    <dbReference type="NCBI Taxonomy" id="195913"/>
    <lineage>
        <taxon>Bacteria</taxon>
        <taxon>Pseudomonadati</taxon>
        <taxon>Pseudomonadota</taxon>
        <taxon>Alphaproteobacteria</taxon>
        <taxon>Rhodobacterales</taxon>
        <taxon>Roseobacteraceae</taxon>
        <taxon>Loktanella</taxon>
    </lineage>
</organism>
<dbReference type="PRINTS" id="PR00455">
    <property type="entry name" value="HTHTETR"/>
</dbReference>
<dbReference type="RefSeq" id="WP_090191273.1">
    <property type="nucleotide sequence ID" value="NZ_FOTF01000025.1"/>
</dbReference>
<evidence type="ECO:0000256" key="3">
    <source>
        <dbReference type="ARBA" id="ARBA00023163"/>
    </source>
</evidence>
<proteinExistence type="predicted"/>
<dbReference type="Proteomes" id="UP000199550">
    <property type="component" value="Unassembled WGS sequence"/>
</dbReference>
<dbReference type="InterPro" id="IPR001647">
    <property type="entry name" value="HTH_TetR"/>
</dbReference>
<evidence type="ECO:0000313" key="7">
    <source>
        <dbReference type="Proteomes" id="UP000199550"/>
    </source>
</evidence>
<evidence type="ECO:0000256" key="4">
    <source>
        <dbReference type="PROSITE-ProRule" id="PRU00335"/>
    </source>
</evidence>
<dbReference type="AlphaFoldDB" id="A0A1I4IFC4"/>
<keyword evidence="2 4" id="KW-0238">DNA-binding</keyword>
<dbReference type="STRING" id="195913.SAMN04488004_12518"/>
<gene>
    <name evidence="6" type="ORF">SAMN04488004_12518</name>
</gene>
<dbReference type="Pfam" id="PF16925">
    <property type="entry name" value="TetR_C_13"/>
    <property type="match status" value="1"/>
</dbReference>
<dbReference type="InterPro" id="IPR036271">
    <property type="entry name" value="Tet_transcr_reg_TetR-rel_C_sf"/>
</dbReference>
<dbReference type="Gene3D" id="1.10.357.10">
    <property type="entry name" value="Tetracycline Repressor, domain 2"/>
    <property type="match status" value="1"/>
</dbReference>
<dbReference type="PANTHER" id="PTHR47506">
    <property type="entry name" value="TRANSCRIPTIONAL REGULATORY PROTEIN"/>
    <property type="match status" value="1"/>
</dbReference>
<keyword evidence="7" id="KW-1185">Reference proteome</keyword>
<feature type="DNA-binding region" description="H-T-H motif" evidence="4">
    <location>
        <begin position="28"/>
        <end position="47"/>
    </location>
</feature>
<dbReference type="OrthoDB" id="9809772at2"/>
<dbReference type="SUPFAM" id="SSF48498">
    <property type="entry name" value="Tetracyclin repressor-like, C-terminal domain"/>
    <property type="match status" value="1"/>
</dbReference>
<keyword evidence="3" id="KW-0804">Transcription</keyword>
<evidence type="ECO:0000313" key="6">
    <source>
        <dbReference type="EMBL" id="SFL52511.1"/>
    </source>
</evidence>
<evidence type="ECO:0000256" key="2">
    <source>
        <dbReference type="ARBA" id="ARBA00023125"/>
    </source>
</evidence>
<dbReference type="Pfam" id="PF00440">
    <property type="entry name" value="TetR_N"/>
    <property type="match status" value="1"/>
</dbReference>